<dbReference type="InterPro" id="IPR051052">
    <property type="entry name" value="Diverse_substrate_MTase"/>
</dbReference>
<dbReference type="Pfam" id="PF08241">
    <property type="entry name" value="Methyltransf_11"/>
    <property type="match status" value="1"/>
</dbReference>
<comment type="similarity">
    <text evidence="1">Belongs to the methyltransferase superfamily.</text>
</comment>
<evidence type="ECO:0000259" key="4">
    <source>
        <dbReference type="Pfam" id="PF08241"/>
    </source>
</evidence>
<dbReference type="GO" id="GO:0032259">
    <property type="term" value="P:methylation"/>
    <property type="evidence" value="ECO:0007669"/>
    <property type="project" value="UniProtKB-KW"/>
</dbReference>
<comment type="caution">
    <text evidence="5">The sequence shown here is derived from an EMBL/GenBank/DDBJ whole genome shotgun (WGS) entry which is preliminary data.</text>
</comment>
<proteinExistence type="inferred from homology"/>
<dbReference type="InterPro" id="IPR013216">
    <property type="entry name" value="Methyltransf_11"/>
</dbReference>
<accession>A0A4U3LT57</accession>
<dbReference type="OrthoDB" id="9797252at2"/>
<feature type="domain" description="Methyltransferase type 11" evidence="4">
    <location>
        <begin position="44"/>
        <end position="123"/>
    </location>
</feature>
<evidence type="ECO:0000256" key="2">
    <source>
        <dbReference type="ARBA" id="ARBA00022603"/>
    </source>
</evidence>
<organism evidence="5 6">
    <name type="scientific">Herbidospora galbida</name>
    <dbReference type="NCBI Taxonomy" id="2575442"/>
    <lineage>
        <taxon>Bacteria</taxon>
        <taxon>Bacillati</taxon>
        <taxon>Actinomycetota</taxon>
        <taxon>Actinomycetes</taxon>
        <taxon>Streptosporangiales</taxon>
        <taxon>Streptosporangiaceae</taxon>
        <taxon>Herbidospora</taxon>
    </lineage>
</organism>
<evidence type="ECO:0000313" key="6">
    <source>
        <dbReference type="Proteomes" id="UP000308705"/>
    </source>
</evidence>
<reference evidence="5 6" key="1">
    <citation type="submission" date="2019-04" db="EMBL/GenBank/DDBJ databases">
        <title>Herbidospora sp. NEAU-GS14.nov., a novel actinomycete isolated from soil.</title>
        <authorList>
            <person name="Han L."/>
        </authorList>
    </citation>
    <scope>NUCLEOTIDE SEQUENCE [LARGE SCALE GENOMIC DNA]</scope>
    <source>
        <strain evidence="5 6">NEAU-GS14</strain>
    </source>
</reference>
<evidence type="ECO:0000256" key="3">
    <source>
        <dbReference type="ARBA" id="ARBA00022679"/>
    </source>
</evidence>
<evidence type="ECO:0000256" key="1">
    <source>
        <dbReference type="ARBA" id="ARBA00008361"/>
    </source>
</evidence>
<dbReference type="PANTHER" id="PTHR44942">
    <property type="entry name" value="METHYLTRANSF_11 DOMAIN-CONTAINING PROTEIN"/>
    <property type="match status" value="1"/>
</dbReference>
<dbReference type="Proteomes" id="UP000308705">
    <property type="component" value="Unassembled WGS sequence"/>
</dbReference>
<dbReference type="SUPFAM" id="SSF53335">
    <property type="entry name" value="S-adenosyl-L-methionine-dependent methyltransferases"/>
    <property type="match status" value="1"/>
</dbReference>
<gene>
    <name evidence="5" type="ORF">FDA94_36510</name>
</gene>
<dbReference type="RefSeq" id="WP_137251596.1">
    <property type="nucleotide sequence ID" value="NZ_SZQA01000062.1"/>
</dbReference>
<dbReference type="CDD" id="cd02440">
    <property type="entry name" value="AdoMet_MTases"/>
    <property type="match status" value="1"/>
</dbReference>
<keyword evidence="6" id="KW-1185">Reference proteome</keyword>
<keyword evidence="3 5" id="KW-0808">Transferase</keyword>
<name>A0A4U3LT57_9ACTN</name>
<dbReference type="Gene3D" id="3.40.50.150">
    <property type="entry name" value="Vaccinia Virus protein VP39"/>
    <property type="match status" value="1"/>
</dbReference>
<sequence length="246" mass="26876">MSHLVFDAPRVAEAYDAARPEYPAALYDALSELSGTTLDGATVVDVGAGTGISSRGMQKRGARVVAADLAGHMLAYHDGASVLADGNVLPFRDGSADLVTYAQAWHWLDPARSIEEAKRVSRKAVAGWWNSVDTRKAGWLAECQIRLSDVPGYTGPEGRDLPAIARAMTEGGLDVRDRWVHWTRHVRLDVFLTNLRSHSYMARLDQAQADELIDRERAELLRVCPGGDLVVPMRVYLAVGRKEPAG</sequence>
<dbReference type="InterPro" id="IPR029063">
    <property type="entry name" value="SAM-dependent_MTases_sf"/>
</dbReference>
<evidence type="ECO:0000313" key="5">
    <source>
        <dbReference type="EMBL" id="TKK78952.1"/>
    </source>
</evidence>
<dbReference type="GO" id="GO:0008757">
    <property type="term" value="F:S-adenosylmethionine-dependent methyltransferase activity"/>
    <property type="evidence" value="ECO:0007669"/>
    <property type="project" value="InterPro"/>
</dbReference>
<dbReference type="PANTHER" id="PTHR44942:SF4">
    <property type="entry name" value="METHYLTRANSFERASE TYPE 11 DOMAIN-CONTAINING PROTEIN"/>
    <property type="match status" value="1"/>
</dbReference>
<dbReference type="EMBL" id="SZQA01000062">
    <property type="protein sequence ID" value="TKK78952.1"/>
    <property type="molecule type" value="Genomic_DNA"/>
</dbReference>
<keyword evidence="2 5" id="KW-0489">Methyltransferase</keyword>
<protein>
    <submittedName>
        <fullName evidence="5">Methyltransferase domain-containing protein</fullName>
    </submittedName>
</protein>
<dbReference type="AlphaFoldDB" id="A0A4U3LT57"/>